<dbReference type="SMART" id="SM00365">
    <property type="entry name" value="LRR_SD22"/>
    <property type="match status" value="4"/>
</dbReference>
<keyword evidence="11" id="KW-1185">Reference proteome</keyword>
<gene>
    <name evidence="10" type="ORF">EIN_043940</name>
</gene>
<dbReference type="EC" id="3.1.3.16" evidence="10"/>
<dbReference type="PROSITE" id="PS50056">
    <property type="entry name" value="TYR_PHOSPHATASE_2"/>
    <property type="match status" value="1"/>
</dbReference>
<dbReference type="InterPro" id="IPR001611">
    <property type="entry name" value="Leu-rich_rpt"/>
</dbReference>
<dbReference type="PANTHER" id="PTHR45948">
    <property type="entry name" value="DUAL SPECIFICITY PROTEIN PHOSPHATASE DDB_G0269404-RELATED"/>
    <property type="match status" value="1"/>
</dbReference>
<dbReference type="InterPro" id="IPR016130">
    <property type="entry name" value="Tyr_Pase_AS"/>
</dbReference>
<comment type="similarity">
    <text evidence="1">Belongs to the protein-tyrosine phosphatase family. Non-receptor class dual specificity subfamily.</text>
</comment>
<evidence type="ECO:0000256" key="5">
    <source>
        <dbReference type="ARBA" id="ARBA00022912"/>
    </source>
</evidence>
<feature type="domain" description="Tyrosine-protein phosphatase" evidence="8">
    <location>
        <begin position="184"/>
        <end position="319"/>
    </location>
</feature>
<evidence type="ECO:0000256" key="2">
    <source>
        <dbReference type="ARBA" id="ARBA00022614"/>
    </source>
</evidence>
<evidence type="ECO:0000256" key="3">
    <source>
        <dbReference type="ARBA" id="ARBA00022737"/>
    </source>
</evidence>
<dbReference type="KEGG" id="eiv:EIN_043940"/>
<dbReference type="AlphaFoldDB" id="A0A0A1U535"/>
<evidence type="ECO:0000259" key="9">
    <source>
        <dbReference type="PROSITE" id="PS50056"/>
    </source>
</evidence>
<dbReference type="InterPro" id="IPR025875">
    <property type="entry name" value="Leu-rich_rpt_4"/>
</dbReference>
<keyword evidence="3" id="KW-0677">Repeat</keyword>
<dbReference type="PROSITE" id="PS00383">
    <property type="entry name" value="TYR_PHOSPHATASE_1"/>
    <property type="match status" value="1"/>
</dbReference>
<dbReference type="PROSITE" id="PS50054">
    <property type="entry name" value="TYR_PHOSPHATASE_DUAL"/>
    <property type="match status" value="1"/>
</dbReference>
<dbReference type="Proteomes" id="UP000014680">
    <property type="component" value="Unassembled WGS sequence"/>
</dbReference>
<dbReference type="RefSeq" id="XP_004253617.1">
    <property type="nucleotide sequence ID" value="XM_004253569.1"/>
</dbReference>
<protein>
    <submittedName>
        <fullName evidence="10">Dual specificity protein phosphatase, putative</fullName>
        <ecNumber evidence="10">3.1.3.16</ecNumber>
    </submittedName>
</protein>
<dbReference type="Pfam" id="PF00782">
    <property type="entry name" value="DSPc"/>
    <property type="match status" value="1"/>
</dbReference>
<evidence type="ECO:0000256" key="7">
    <source>
        <dbReference type="ARBA" id="ARBA00048336"/>
    </source>
</evidence>
<dbReference type="OrthoDB" id="10252009at2759"/>
<dbReference type="Gene3D" id="3.90.190.10">
    <property type="entry name" value="Protein tyrosine phosphatase superfamily"/>
    <property type="match status" value="1"/>
</dbReference>
<dbReference type="InterPro" id="IPR000340">
    <property type="entry name" value="Dual-sp_phosphatase_cat-dom"/>
</dbReference>
<dbReference type="SUPFAM" id="SSF52799">
    <property type="entry name" value="(Phosphotyrosine protein) phosphatases II"/>
    <property type="match status" value="1"/>
</dbReference>
<name>A0A0A1U535_ENTIV</name>
<dbReference type="SUPFAM" id="SSF52058">
    <property type="entry name" value="L domain-like"/>
    <property type="match status" value="1"/>
</dbReference>
<dbReference type="VEuPathDB" id="AmoebaDB:EIN_043940"/>
<dbReference type="SMART" id="SM00195">
    <property type="entry name" value="DSPc"/>
    <property type="match status" value="1"/>
</dbReference>
<keyword evidence="5" id="KW-0904">Protein phosphatase</keyword>
<evidence type="ECO:0000256" key="6">
    <source>
        <dbReference type="ARBA" id="ARBA00047761"/>
    </source>
</evidence>
<sequence length="319" mass="35882">MKTGHNVNASKKKLSDGKLLKFISCDIKQHKITSVNVKTVLAIDNILTFTPSLQILTNLNTLDLSYNKITQITNDFGSLTSLTYLNLSNNKITSFTNLSQLVTLKSLILSFNQIDAIPLEQISKLTSLSELDLSWNKLEEFDYDCLAPLRSIEKLNVCGNRITTILHMNPIYLKDFWTPFSQVIPSCILPHLYLGSVQASVKSSLREFEIEGVLSIGTKPLYVSKKVEYYFIDCGDMPSDTISPYFLPAFDFIDKFVSTERNVLVHCVQGVSRSASLVVAYLMKKNSLPLEDALQRVKEKRTCASPNSGFLEQLSQYKP</sequence>
<dbReference type="GeneID" id="14885868"/>
<dbReference type="InterPro" id="IPR032675">
    <property type="entry name" value="LRR_dom_sf"/>
</dbReference>
<dbReference type="CDD" id="cd14498">
    <property type="entry name" value="DSP"/>
    <property type="match status" value="1"/>
</dbReference>
<reference evidence="10 11" key="1">
    <citation type="submission" date="2012-10" db="EMBL/GenBank/DDBJ databases">
        <authorList>
            <person name="Zafar N."/>
            <person name="Inman J."/>
            <person name="Hall N."/>
            <person name="Lorenzi H."/>
            <person name="Caler E."/>
        </authorList>
    </citation>
    <scope>NUCLEOTIDE SEQUENCE [LARGE SCALE GENOMIC DNA]</scope>
    <source>
        <strain evidence="10 11">IP1</strain>
    </source>
</reference>
<dbReference type="Pfam" id="PF13855">
    <property type="entry name" value="LRR_8"/>
    <property type="match status" value="1"/>
</dbReference>
<dbReference type="InterPro" id="IPR000387">
    <property type="entry name" value="Tyr_Pase_dom"/>
</dbReference>
<evidence type="ECO:0000256" key="1">
    <source>
        <dbReference type="ARBA" id="ARBA00008601"/>
    </source>
</evidence>
<evidence type="ECO:0000313" key="11">
    <source>
        <dbReference type="Proteomes" id="UP000014680"/>
    </source>
</evidence>
<dbReference type="Gene3D" id="3.80.10.10">
    <property type="entry name" value="Ribonuclease Inhibitor"/>
    <property type="match status" value="1"/>
</dbReference>
<dbReference type="PRINTS" id="PR00019">
    <property type="entry name" value="LEURICHRPT"/>
</dbReference>
<proteinExistence type="inferred from homology"/>
<dbReference type="GO" id="GO:0004722">
    <property type="term" value="F:protein serine/threonine phosphatase activity"/>
    <property type="evidence" value="ECO:0007669"/>
    <property type="project" value="UniProtKB-EC"/>
</dbReference>
<dbReference type="InterPro" id="IPR020422">
    <property type="entry name" value="TYR_PHOSPHATASE_DUAL_dom"/>
</dbReference>
<evidence type="ECO:0000259" key="8">
    <source>
        <dbReference type="PROSITE" id="PS50054"/>
    </source>
</evidence>
<organism evidence="10 11">
    <name type="scientific">Entamoeba invadens IP1</name>
    <dbReference type="NCBI Taxonomy" id="370355"/>
    <lineage>
        <taxon>Eukaryota</taxon>
        <taxon>Amoebozoa</taxon>
        <taxon>Evosea</taxon>
        <taxon>Archamoebae</taxon>
        <taxon>Mastigamoebida</taxon>
        <taxon>Entamoebidae</taxon>
        <taxon>Entamoeba</taxon>
    </lineage>
</organism>
<dbReference type="GO" id="GO:0004725">
    <property type="term" value="F:protein tyrosine phosphatase activity"/>
    <property type="evidence" value="ECO:0007669"/>
    <property type="project" value="TreeGrafter"/>
</dbReference>
<dbReference type="EMBL" id="KB206902">
    <property type="protein sequence ID" value="ELP86846.1"/>
    <property type="molecule type" value="Genomic_DNA"/>
</dbReference>
<dbReference type="Pfam" id="PF12799">
    <property type="entry name" value="LRR_4"/>
    <property type="match status" value="1"/>
</dbReference>
<keyword evidence="4 10" id="KW-0378">Hydrolase</keyword>
<dbReference type="InterPro" id="IPR003591">
    <property type="entry name" value="Leu-rich_rpt_typical-subtyp"/>
</dbReference>
<dbReference type="InterPro" id="IPR029021">
    <property type="entry name" value="Prot-tyrosine_phosphatase-like"/>
</dbReference>
<evidence type="ECO:0000256" key="4">
    <source>
        <dbReference type="ARBA" id="ARBA00022801"/>
    </source>
</evidence>
<keyword evidence="2" id="KW-0433">Leucine-rich repeat</keyword>
<dbReference type="PANTHER" id="PTHR45948:SF2">
    <property type="entry name" value="DUAL SPECIFICITY PROTEIN PHOSPHATASE"/>
    <property type="match status" value="1"/>
</dbReference>
<dbReference type="PROSITE" id="PS51450">
    <property type="entry name" value="LRR"/>
    <property type="match status" value="2"/>
</dbReference>
<feature type="domain" description="Tyrosine specific protein phosphatases" evidence="9">
    <location>
        <begin position="244"/>
        <end position="301"/>
    </location>
</feature>
<dbReference type="GO" id="GO:0005829">
    <property type="term" value="C:cytosol"/>
    <property type="evidence" value="ECO:0007669"/>
    <property type="project" value="TreeGrafter"/>
</dbReference>
<comment type="catalytic activity">
    <reaction evidence="6">
        <text>O-phospho-L-seryl-[protein] + H2O = L-seryl-[protein] + phosphate</text>
        <dbReference type="Rhea" id="RHEA:20629"/>
        <dbReference type="Rhea" id="RHEA-COMP:9863"/>
        <dbReference type="Rhea" id="RHEA-COMP:11604"/>
        <dbReference type="ChEBI" id="CHEBI:15377"/>
        <dbReference type="ChEBI" id="CHEBI:29999"/>
        <dbReference type="ChEBI" id="CHEBI:43474"/>
        <dbReference type="ChEBI" id="CHEBI:83421"/>
        <dbReference type="EC" id="3.1.3.16"/>
    </reaction>
</comment>
<dbReference type="SMART" id="SM00369">
    <property type="entry name" value="LRR_TYP"/>
    <property type="match status" value="4"/>
</dbReference>
<accession>A0A0A1U535</accession>
<dbReference type="GO" id="GO:0007165">
    <property type="term" value="P:signal transduction"/>
    <property type="evidence" value="ECO:0007669"/>
    <property type="project" value="TreeGrafter"/>
</dbReference>
<evidence type="ECO:0000313" key="10">
    <source>
        <dbReference type="EMBL" id="ELP86846.1"/>
    </source>
</evidence>
<comment type="catalytic activity">
    <reaction evidence="7">
        <text>O-phospho-L-threonyl-[protein] + H2O = L-threonyl-[protein] + phosphate</text>
        <dbReference type="Rhea" id="RHEA:47004"/>
        <dbReference type="Rhea" id="RHEA-COMP:11060"/>
        <dbReference type="Rhea" id="RHEA-COMP:11605"/>
        <dbReference type="ChEBI" id="CHEBI:15377"/>
        <dbReference type="ChEBI" id="CHEBI:30013"/>
        <dbReference type="ChEBI" id="CHEBI:43474"/>
        <dbReference type="ChEBI" id="CHEBI:61977"/>
        <dbReference type="EC" id="3.1.3.16"/>
    </reaction>
</comment>